<name>A0A9D1S8Q2_9FIRM</name>
<dbReference type="AlphaFoldDB" id="A0A9D1S8Q2"/>
<protein>
    <submittedName>
        <fullName evidence="1">Uncharacterized protein</fullName>
    </submittedName>
</protein>
<dbReference type="SUPFAM" id="SSF54518">
    <property type="entry name" value="Tubby C-terminal domain-like"/>
    <property type="match status" value="1"/>
</dbReference>
<evidence type="ECO:0000313" key="1">
    <source>
        <dbReference type="EMBL" id="HIU50662.1"/>
    </source>
</evidence>
<comment type="caution">
    <text evidence="1">The sequence shown here is derived from an EMBL/GenBank/DDBJ whole genome shotgun (WGS) entry which is preliminary data.</text>
</comment>
<reference evidence="1" key="2">
    <citation type="journal article" date="2021" name="PeerJ">
        <title>Extensive microbial diversity within the chicken gut microbiome revealed by metagenomics and culture.</title>
        <authorList>
            <person name="Gilroy R."/>
            <person name="Ravi A."/>
            <person name="Getino M."/>
            <person name="Pursley I."/>
            <person name="Horton D.L."/>
            <person name="Alikhan N.F."/>
            <person name="Baker D."/>
            <person name="Gharbi K."/>
            <person name="Hall N."/>
            <person name="Watson M."/>
            <person name="Adriaenssens E.M."/>
            <person name="Foster-Nyarko E."/>
            <person name="Jarju S."/>
            <person name="Secka A."/>
            <person name="Antonio M."/>
            <person name="Oren A."/>
            <person name="Chaudhuri R.R."/>
            <person name="La Ragione R."/>
            <person name="Hildebrand F."/>
            <person name="Pallen M.J."/>
        </authorList>
    </citation>
    <scope>NUCLEOTIDE SEQUENCE</scope>
    <source>
        <strain evidence="1">ChiGjej1B1-1684</strain>
    </source>
</reference>
<dbReference type="Proteomes" id="UP000824118">
    <property type="component" value="Unassembled WGS sequence"/>
</dbReference>
<gene>
    <name evidence="1" type="ORF">IAD22_06590</name>
</gene>
<dbReference type="InterPro" id="IPR007612">
    <property type="entry name" value="LOR"/>
</dbReference>
<evidence type="ECO:0000313" key="2">
    <source>
        <dbReference type="Proteomes" id="UP000824118"/>
    </source>
</evidence>
<reference evidence="1" key="1">
    <citation type="submission" date="2020-10" db="EMBL/GenBank/DDBJ databases">
        <authorList>
            <person name="Gilroy R."/>
        </authorList>
    </citation>
    <scope>NUCLEOTIDE SEQUENCE</scope>
    <source>
        <strain evidence="1">ChiGjej1B1-1684</strain>
    </source>
</reference>
<dbReference type="Pfam" id="PF04525">
    <property type="entry name" value="LOR"/>
    <property type="match status" value="1"/>
</dbReference>
<organism evidence="1 2">
    <name type="scientific">Candidatus Limousia pullorum</name>
    <dbReference type="NCBI Taxonomy" id="2840860"/>
    <lineage>
        <taxon>Bacteria</taxon>
        <taxon>Bacillati</taxon>
        <taxon>Bacillota</taxon>
        <taxon>Clostridia</taxon>
        <taxon>Eubacteriales</taxon>
        <taxon>Oscillospiraceae</taxon>
        <taxon>Oscillospiraceae incertae sedis</taxon>
        <taxon>Candidatus Limousia</taxon>
    </lineage>
</organism>
<dbReference type="EMBL" id="DVNG01000097">
    <property type="protein sequence ID" value="HIU50662.1"/>
    <property type="molecule type" value="Genomic_DNA"/>
</dbReference>
<sequence length="161" mass="17811">MKVFLKRETTSGNVIFTVKDCMSDDKYTVTAKEGTPMSKAYIKDNSGIKRLVIRRINLPMYSLYSISAGGERISLVTSHGTVPECIFYGISWHIRGDVRKKSYDIVDADNSVVAAVSKAGVGKCDALALNIFCEQRELFSIGVAVCFSMEKTVDCEVFQTI</sequence>
<dbReference type="InterPro" id="IPR025659">
    <property type="entry name" value="Tubby-like_C"/>
</dbReference>
<accession>A0A9D1S8Q2</accession>
<proteinExistence type="predicted"/>